<dbReference type="InterPro" id="IPR007858">
    <property type="entry name" value="Dpy-30_motif"/>
</dbReference>
<dbReference type="FunFam" id="1.20.890.10:FF:000009">
    <property type="entry name" value="DPY30 domain-containing protein 1"/>
    <property type="match status" value="1"/>
</dbReference>
<dbReference type="PANTHER" id="PTHR23356:SF16">
    <property type="entry name" value="DPY30 DOMAIN CONTAINING 2"/>
    <property type="match status" value="1"/>
</dbReference>
<evidence type="ECO:0000256" key="9">
    <source>
        <dbReference type="ARBA" id="ARBA00062391"/>
    </source>
</evidence>
<dbReference type="Gene3D" id="1.20.890.10">
    <property type="entry name" value="cAMP-dependent protein kinase regulatory subunit, dimerization-anchoring domain"/>
    <property type="match status" value="1"/>
</dbReference>
<dbReference type="InterPro" id="IPR037856">
    <property type="entry name" value="Sdc1/DPY30"/>
</dbReference>
<evidence type="ECO:0000256" key="1">
    <source>
        <dbReference type="ARBA" id="ARBA00004611"/>
    </source>
</evidence>
<name>A0A6J8B8V7_MYTCO</name>
<keyword evidence="5" id="KW-0969">Cilium</keyword>
<evidence type="ECO:0000256" key="4">
    <source>
        <dbReference type="ARBA" id="ARBA00022846"/>
    </source>
</evidence>
<dbReference type="InterPro" id="IPR049630">
    <property type="entry name" value="DYDC-like_DD"/>
</dbReference>
<gene>
    <name evidence="12" type="ORF">MCOR_15133</name>
</gene>
<dbReference type="Pfam" id="PF05186">
    <property type="entry name" value="Dpy-30"/>
    <property type="match status" value="1"/>
</dbReference>
<feature type="compositionally biased region" description="Basic and acidic residues" evidence="11">
    <location>
        <begin position="79"/>
        <end position="98"/>
    </location>
</feature>
<evidence type="ECO:0000313" key="12">
    <source>
        <dbReference type="EMBL" id="CAC5379029.1"/>
    </source>
</evidence>
<keyword evidence="13" id="KW-1185">Reference proteome</keyword>
<dbReference type="Proteomes" id="UP000507470">
    <property type="component" value="Unassembled WGS sequence"/>
</dbReference>
<evidence type="ECO:0000256" key="7">
    <source>
        <dbReference type="ARBA" id="ARBA00023273"/>
    </source>
</evidence>
<dbReference type="EMBL" id="CACVKT020002618">
    <property type="protein sequence ID" value="CAC5379029.1"/>
    <property type="molecule type" value="Genomic_DNA"/>
</dbReference>
<comment type="subunit">
    <text evidence="9">Component of the axonemal radial spoke complex 1 (RS1), at least composed of spoke head proteins RSPH1, RSPH3, RSPH9 and the cilia-specific component RSPH4A or sperm-specific component RSPH6A, spoke stalk proteins RSPH14, DNAJB13, DYDC1, ROPN1L and NME5, and the anchor protein IQUB. Interacts with SH3GL3.</text>
</comment>
<dbReference type="CDD" id="cd22966">
    <property type="entry name" value="DD_DYDC-like"/>
    <property type="match status" value="1"/>
</dbReference>
<comment type="similarity">
    <text evidence="2">Belongs to the dpy-30 family.</text>
</comment>
<feature type="compositionally biased region" description="Basic and acidic residues" evidence="11">
    <location>
        <begin position="117"/>
        <end position="136"/>
    </location>
</feature>
<evidence type="ECO:0000256" key="8">
    <source>
        <dbReference type="ARBA" id="ARBA00058296"/>
    </source>
</evidence>
<keyword evidence="3" id="KW-0963">Cytoplasm</keyword>
<comment type="subcellular location">
    <subcellularLocation>
        <location evidence="1">Cytoplasm</location>
        <location evidence="1">Cytoskeleton</location>
        <location evidence="1">Flagellum axoneme</location>
    </subcellularLocation>
</comment>
<dbReference type="PANTHER" id="PTHR23356">
    <property type="entry name" value="DPY30-RELATED"/>
    <property type="match status" value="1"/>
</dbReference>
<dbReference type="AlphaFoldDB" id="A0A6J8B8V7"/>
<evidence type="ECO:0000256" key="3">
    <source>
        <dbReference type="ARBA" id="ARBA00022490"/>
    </source>
</evidence>
<proteinExistence type="inferred from homology"/>
<organism evidence="12 13">
    <name type="scientific">Mytilus coruscus</name>
    <name type="common">Sea mussel</name>
    <dbReference type="NCBI Taxonomy" id="42192"/>
    <lineage>
        <taxon>Eukaryota</taxon>
        <taxon>Metazoa</taxon>
        <taxon>Spiralia</taxon>
        <taxon>Lophotrochozoa</taxon>
        <taxon>Mollusca</taxon>
        <taxon>Bivalvia</taxon>
        <taxon>Autobranchia</taxon>
        <taxon>Pteriomorphia</taxon>
        <taxon>Mytilida</taxon>
        <taxon>Mytiloidea</taxon>
        <taxon>Mytilidae</taxon>
        <taxon>Mytilinae</taxon>
        <taxon>Mytilus</taxon>
    </lineage>
</organism>
<evidence type="ECO:0000256" key="10">
    <source>
        <dbReference type="ARBA" id="ARBA00068754"/>
    </source>
</evidence>
<protein>
    <recommendedName>
        <fullName evidence="10">DPY30 domain-containing protein 1</fullName>
    </recommendedName>
</protein>
<evidence type="ECO:0000313" key="13">
    <source>
        <dbReference type="Proteomes" id="UP000507470"/>
    </source>
</evidence>
<keyword evidence="6" id="KW-0206">Cytoskeleton</keyword>
<evidence type="ECO:0000256" key="5">
    <source>
        <dbReference type="ARBA" id="ARBA00023069"/>
    </source>
</evidence>
<evidence type="ECO:0000256" key="2">
    <source>
        <dbReference type="ARBA" id="ARBA00010849"/>
    </source>
</evidence>
<keyword evidence="4" id="KW-0282">Flagellum</keyword>
<reference evidence="12 13" key="1">
    <citation type="submission" date="2020-06" db="EMBL/GenBank/DDBJ databases">
        <authorList>
            <person name="Li R."/>
            <person name="Bekaert M."/>
        </authorList>
    </citation>
    <scope>NUCLEOTIDE SEQUENCE [LARGE SCALE GENOMIC DNA]</scope>
    <source>
        <strain evidence="13">wild</strain>
    </source>
</reference>
<feature type="region of interest" description="Disordered" evidence="11">
    <location>
        <begin position="79"/>
        <end position="166"/>
    </location>
</feature>
<feature type="compositionally biased region" description="Acidic residues" evidence="11">
    <location>
        <begin position="137"/>
        <end position="166"/>
    </location>
</feature>
<sequence length="166" mass="19576">MDSTYLKKHLGNSLTACLAEVAEKRPRDPVEYIAQWLYKYMENQNHAAEKVRELEQLEEEKKNFVKDEELREKRKLEAEQIAKEDEERRQADAERALKESSSTKLPPVLEANEPAEDISKVTEETSEQKTDETEKKEEEEEKKEEELESKEEDKEETEEKEGDQED</sequence>
<dbReference type="OrthoDB" id="432281at2759"/>
<comment type="function">
    <text evidence="8">Functions as part of axonemal radial spoke complexes that play an important part in the motility of sperm and cilia. Plays a crucial role during acrosome biogenesis.</text>
</comment>
<accession>A0A6J8B8V7</accession>
<keyword evidence="7" id="KW-0966">Cell projection</keyword>
<evidence type="ECO:0000256" key="11">
    <source>
        <dbReference type="SAM" id="MobiDB-lite"/>
    </source>
</evidence>
<dbReference type="GO" id="GO:0048188">
    <property type="term" value="C:Set1C/COMPASS complex"/>
    <property type="evidence" value="ECO:0007669"/>
    <property type="project" value="InterPro"/>
</dbReference>
<evidence type="ECO:0000256" key="6">
    <source>
        <dbReference type="ARBA" id="ARBA00023212"/>
    </source>
</evidence>